<name>A0A366IHQ7_9FIRM</name>
<proteinExistence type="predicted"/>
<dbReference type="AlphaFoldDB" id="A0A366IHQ7"/>
<organism evidence="1 2">
    <name type="scientific">Alkalibaculum bacchi</name>
    <dbReference type="NCBI Taxonomy" id="645887"/>
    <lineage>
        <taxon>Bacteria</taxon>
        <taxon>Bacillati</taxon>
        <taxon>Bacillota</taxon>
        <taxon>Clostridia</taxon>
        <taxon>Eubacteriales</taxon>
        <taxon>Eubacteriaceae</taxon>
        <taxon>Alkalibaculum</taxon>
    </lineage>
</organism>
<reference evidence="1 2" key="1">
    <citation type="submission" date="2018-06" db="EMBL/GenBank/DDBJ databases">
        <title>Genomic Encyclopedia of Type Strains, Phase IV (KMG-IV): sequencing the most valuable type-strain genomes for metagenomic binning, comparative biology and taxonomic classification.</title>
        <authorList>
            <person name="Goeker M."/>
        </authorList>
    </citation>
    <scope>NUCLEOTIDE SEQUENCE [LARGE SCALE GENOMIC DNA]</scope>
    <source>
        <strain evidence="1 2">DSM 22112</strain>
    </source>
</reference>
<accession>A0A366IHQ7</accession>
<dbReference type="EMBL" id="QNRX01000001">
    <property type="protein sequence ID" value="RBP70005.1"/>
    <property type="molecule type" value="Genomic_DNA"/>
</dbReference>
<evidence type="ECO:0000313" key="1">
    <source>
        <dbReference type="EMBL" id="RBP70005.1"/>
    </source>
</evidence>
<evidence type="ECO:0000313" key="2">
    <source>
        <dbReference type="Proteomes" id="UP000253490"/>
    </source>
</evidence>
<protein>
    <submittedName>
        <fullName evidence="1">Uncharacterized protein</fullName>
    </submittedName>
</protein>
<keyword evidence="2" id="KW-1185">Reference proteome</keyword>
<comment type="caution">
    <text evidence="1">The sequence shown here is derived from an EMBL/GenBank/DDBJ whole genome shotgun (WGS) entry which is preliminary data.</text>
</comment>
<dbReference type="Proteomes" id="UP000253490">
    <property type="component" value="Unassembled WGS sequence"/>
</dbReference>
<dbReference type="RefSeq" id="WP_170128113.1">
    <property type="nucleotide sequence ID" value="NZ_QNRX01000001.1"/>
</dbReference>
<gene>
    <name evidence="1" type="ORF">DES36_10156</name>
</gene>
<sequence>MEAIIEKLENMKKSVMLMGSEADYKYSDGWRDGFQTAIDRVEKLIQEQA</sequence>